<organism evidence="2 3">
    <name type="scientific">Pycnococcus provasolii</name>
    <dbReference type="NCBI Taxonomy" id="41880"/>
    <lineage>
        <taxon>Eukaryota</taxon>
        <taxon>Viridiplantae</taxon>
        <taxon>Chlorophyta</taxon>
        <taxon>Pseudoscourfieldiophyceae</taxon>
        <taxon>Pseudoscourfieldiales</taxon>
        <taxon>Pycnococcaceae</taxon>
        <taxon>Pycnococcus</taxon>
    </lineage>
</organism>
<evidence type="ECO:0000313" key="3">
    <source>
        <dbReference type="Proteomes" id="UP000660262"/>
    </source>
</evidence>
<feature type="compositionally biased region" description="Basic and acidic residues" evidence="1">
    <location>
        <begin position="82"/>
        <end position="92"/>
    </location>
</feature>
<dbReference type="Pfam" id="PF05250">
    <property type="entry name" value="UPF0193"/>
    <property type="match status" value="1"/>
</dbReference>
<dbReference type="PANTHER" id="PTHR28348:SF1">
    <property type="entry name" value="UPF0193 PROTEIN EVG1"/>
    <property type="match status" value="1"/>
</dbReference>
<keyword evidence="3" id="KW-1185">Reference proteome</keyword>
<protein>
    <submittedName>
        <fullName evidence="2">Uncharacterized protein</fullName>
    </submittedName>
</protein>
<evidence type="ECO:0000256" key="1">
    <source>
        <dbReference type="SAM" id="MobiDB-lite"/>
    </source>
</evidence>
<feature type="region of interest" description="Disordered" evidence="1">
    <location>
        <begin position="41"/>
        <end position="100"/>
    </location>
</feature>
<reference evidence="2" key="1">
    <citation type="submission" date="2020-10" db="EMBL/GenBank/DDBJ databases">
        <title>Unveiling of a novel bifunctional photoreceptor, Dualchrome1, isolated from a cosmopolitan green alga.</title>
        <authorList>
            <person name="Suzuki S."/>
            <person name="Kawachi M."/>
        </authorList>
    </citation>
    <scope>NUCLEOTIDE SEQUENCE</scope>
    <source>
        <strain evidence="2">NIES 2893</strain>
    </source>
</reference>
<name>A0A830H7C5_9CHLO</name>
<sequence length="222" mass="24554">MSWGGSYARDRGKGLAPETLDLVAKLGVNASRRQITATLNALQDAKRGKRSGTQTTVAVPRPTGRSAPPPRLPPARSGRKKVLPDELEREQYHGQGKQGINLEREKEYLVHCFANPNMSAEDKLSTRAILERPAAAILAAAPSSKAKARDKSNSRVEELEKMFAKVQSEIDDRSEFLEEMERSGMGAKYRKEITDEVRERVGALKRIDAMIEEELGRAVASK</sequence>
<evidence type="ECO:0000313" key="2">
    <source>
        <dbReference type="EMBL" id="GHP02915.1"/>
    </source>
</evidence>
<gene>
    <name evidence="2" type="ORF">PPROV_000167000</name>
</gene>
<dbReference type="InterPro" id="IPR007914">
    <property type="entry name" value="UPF0193"/>
</dbReference>
<proteinExistence type="predicted"/>
<accession>A0A830H7C5</accession>
<dbReference type="Proteomes" id="UP000660262">
    <property type="component" value="Unassembled WGS sequence"/>
</dbReference>
<dbReference type="OrthoDB" id="189770at2759"/>
<dbReference type="PANTHER" id="PTHR28348">
    <property type="entry name" value="UPF0193 PROTEIN EVG1"/>
    <property type="match status" value="1"/>
</dbReference>
<comment type="caution">
    <text evidence="2">The sequence shown here is derived from an EMBL/GenBank/DDBJ whole genome shotgun (WGS) entry which is preliminary data.</text>
</comment>
<dbReference type="EMBL" id="BNJQ01000004">
    <property type="protein sequence ID" value="GHP02915.1"/>
    <property type="molecule type" value="Genomic_DNA"/>
</dbReference>
<dbReference type="AlphaFoldDB" id="A0A830H7C5"/>